<dbReference type="PANTHER" id="PTHR11804">
    <property type="entry name" value="PROTEASE M3 THIMET OLIGOPEPTIDASE-RELATED"/>
    <property type="match status" value="1"/>
</dbReference>
<feature type="domain" description="Peptidase M3A/M3B catalytic" evidence="7">
    <location>
        <begin position="197"/>
        <end position="577"/>
    </location>
</feature>
<dbReference type="PANTHER" id="PTHR11804:SF5">
    <property type="entry name" value="OLIGOENDOPEPTIDASE F"/>
    <property type="match status" value="1"/>
</dbReference>
<evidence type="ECO:0000256" key="2">
    <source>
        <dbReference type="ARBA" id="ARBA00022723"/>
    </source>
</evidence>
<organism evidence="9 10">
    <name type="scientific">Trichlorobacter lovleyi (strain ATCC BAA-1151 / DSM 17278 / SZ)</name>
    <name type="common">Geobacter lovleyi</name>
    <dbReference type="NCBI Taxonomy" id="398767"/>
    <lineage>
        <taxon>Bacteria</taxon>
        <taxon>Pseudomonadati</taxon>
        <taxon>Thermodesulfobacteriota</taxon>
        <taxon>Desulfuromonadia</taxon>
        <taxon>Geobacterales</taxon>
        <taxon>Geobacteraceae</taxon>
        <taxon>Trichlorobacter</taxon>
    </lineage>
</organism>
<dbReference type="Pfam" id="PF08439">
    <property type="entry name" value="Peptidase_M3_N"/>
    <property type="match status" value="1"/>
</dbReference>
<dbReference type="GO" id="GO:0006508">
    <property type="term" value="P:proteolysis"/>
    <property type="evidence" value="ECO:0007669"/>
    <property type="project" value="UniProtKB-KW"/>
</dbReference>
<proteinExistence type="inferred from homology"/>
<dbReference type="InterPro" id="IPR045090">
    <property type="entry name" value="Pept_M3A_M3B"/>
</dbReference>
<dbReference type="InterPro" id="IPR042088">
    <property type="entry name" value="OligoPept_F_C"/>
</dbReference>
<keyword evidence="5 6" id="KW-0482">Metalloprotease</keyword>
<dbReference type="Proteomes" id="UP000002420">
    <property type="component" value="Chromosome"/>
</dbReference>
<dbReference type="eggNOG" id="COG1164">
    <property type="taxonomic scope" value="Bacteria"/>
</dbReference>
<dbReference type="STRING" id="398767.Glov_1993"/>
<keyword evidence="4 6" id="KW-0862">Zinc</keyword>
<keyword evidence="10" id="KW-1185">Reference proteome</keyword>
<accession>B3E2Q2</accession>
<dbReference type="RefSeq" id="WP_012470048.1">
    <property type="nucleotide sequence ID" value="NC_010814.1"/>
</dbReference>
<dbReference type="SUPFAM" id="SSF55486">
    <property type="entry name" value="Metalloproteases ('zincins'), catalytic domain"/>
    <property type="match status" value="1"/>
</dbReference>
<dbReference type="InterPro" id="IPR011977">
    <property type="entry name" value="Pept_M3B_clade3"/>
</dbReference>
<gene>
    <name evidence="9" type="ordered locus">Glov_1993</name>
</gene>
<dbReference type="OrthoDB" id="9766487at2"/>
<evidence type="ECO:0000259" key="8">
    <source>
        <dbReference type="Pfam" id="PF08439"/>
    </source>
</evidence>
<dbReference type="Pfam" id="PF01432">
    <property type="entry name" value="Peptidase_M3"/>
    <property type="match status" value="1"/>
</dbReference>
<dbReference type="InterPro" id="IPR001567">
    <property type="entry name" value="Pept_M3A_M3B_dom"/>
</dbReference>
<evidence type="ECO:0000259" key="7">
    <source>
        <dbReference type="Pfam" id="PF01432"/>
    </source>
</evidence>
<dbReference type="InterPro" id="IPR013647">
    <property type="entry name" value="OligopepF_N_dom"/>
</dbReference>
<dbReference type="NCBIfam" id="TIGR02290">
    <property type="entry name" value="M3_fam_3"/>
    <property type="match status" value="1"/>
</dbReference>
<evidence type="ECO:0000313" key="9">
    <source>
        <dbReference type="EMBL" id="ACD95709.1"/>
    </source>
</evidence>
<evidence type="ECO:0000256" key="5">
    <source>
        <dbReference type="ARBA" id="ARBA00023049"/>
    </source>
</evidence>
<dbReference type="Gene3D" id="1.10.1370.20">
    <property type="entry name" value="Oligoendopeptidase f, C-terminal domain"/>
    <property type="match status" value="1"/>
</dbReference>
<protein>
    <submittedName>
        <fullName evidence="9">Oligoendopeptidase, pepF/M3 family</fullName>
    </submittedName>
</protein>
<keyword evidence="3 6" id="KW-0378">Hydrolase</keyword>
<dbReference type="AlphaFoldDB" id="B3E2Q2"/>
<evidence type="ECO:0000256" key="1">
    <source>
        <dbReference type="ARBA" id="ARBA00022670"/>
    </source>
</evidence>
<comment type="cofactor">
    <cofactor evidence="6">
        <name>Zn(2+)</name>
        <dbReference type="ChEBI" id="CHEBI:29105"/>
    </cofactor>
    <text evidence="6">Binds 1 zinc ion.</text>
</comment>
<dbReference type="CDD" id="cd09610">
    <property type="entry name" value="M3B_PepF"/>
    <property type="match status" value="1"/>
</dbReference>
<dbReference type="GO" id="GO:0006518">
    <property type="term" value="P:peptide metabolic process"/>
    <property type="evidence" value="ECO:0007669"/>
    <property type="project" value="TreeGrafter"/>
</dbReference>
<reference evidence="9 10" key="1">
    <citation type="submission" date="2008-05" db="EMBL/GenBank/DDBJ databases">
        <title>Complete sequence of chromosome of Geobacter lovleyi SZ.</title>
        <authorList>
            <consortium name="US DOE Joint Genome Institute"/>
            <person name="Lucas S."/>
            <person name="Copeland A."/>
            <person name="Lapidus A."/>
            <person name="Glavina del Rio T."/>
            <person name="Dalin E."/>
            <person name="Tice H."/>
            <person name="Bruce D."/>
            <person name="Goodwin L."/>
            <person name="Pitluck S."/>
            <person name="Chertkov O."/>
            <person name="Meincke L."/>
            <person name="Brettin T."/>
            <person name="Detter J.C."/>
            <person name="Han C."/>
            <person name="Tapia R."/>
            <person name="Kuske C.R."/>
            <person name="Schmutz J."/>
            <person name="Larimer F."/>
            <person name="Land M."/>
            <person name="Hauser L."/>
            <person name="Kyrpides N."/>
            <person name="Mikhailova N."/>
            <person name="Sung Y."/>
            <person name="Fletcher K.E."/>
            <person name="Ritalahti K.M."/>
            <person name="Loeffler F.E."/>
            <person name="Richardson P."/>
        </authorList>
    </citation>
    <scope>NUCLEOTIDE SEQUENCE [LARGE SCALE GENOMIC DNA]</scope>
    <source>
        <strain evidence="10">ATCC BAA-1151 / DSM 17278 / SZ</strain>
    </source>
</reference>
<dbReference type="GO" id="GO:0004222">
    <property type="term" value="F:metalloendopeptidase activity"/>
    <property type="evidence" value="ECO:0007669"/>
    <property type="project" value="InterPro"/>
</dbReference>
<dbReference type="HOGENOM" id="CLU_021290_3_0_7"/>
<evidence type="ECO:0000256" key="3">
    <source>
        <dbReference type="ARBA" id="ARBA00022801"/>
    </source>
</evidence>
<name>B3E2Q2_TRIL1</name>
<evidence type="ECO:0000256" key="6">
    <source>
        <dbReference type="RuleBase" id="RU003435"/>
    </source>
</evidence>
<keyword evidence="1 6" id="KW-0645">Protease</keyword>
<comment type="similarity">
    <text evidence="6">Belongs to the peptidase M3 family.</text>
</comment>
<dbReference type="EMBL" id="CP001089">
    <property type="protein sequence ID" value="ACD95709.1"/>
    <property type="molecule type" value="Genomic_DNA"/>
</dbReference>
<dbReference type="GO" id="GO:0046872">
    <property type="term" value="F:metal ion binding"/>
    <property type="evidence" value="ECO:0007669"/>
    <property type="project" value="UniProtKB-UniRule"/>
</dbReference>
<keyword evidence="2 6" id="KW-0479">Metal-binding</keyword>
<evidence type="ECO:0000313" key="10">
    <source>
        <dbReference type="Proteomes" id="UP000002420"/>
    </source>
</evidence>
<feature type="domain" description="Oligopeptidase F N-terminal" evidence="8">
    <location>
        <begin position="110"/>
        <end position="177"/>
    </location>
</feature>
<sequence>MSQPDLTWNTALLYPAPDSPELEADLASFDQLAADFRAQYFEKIATLSPSDILKALSEYEAMQTRMAKPFCYSHLLFASDSGNEIHRALSQRCSELGSRLSQALLFFDLELMNLPDDLFSQVCSLPGASGYVHFLEGIRKFKPYTLQENEERLLTRKDLTGSRAFTKLFDELSASLTYQMEFEGEVKEFTGEELLSLLHHPSAEVRFNAQTCFLEKHAESGNALVFGTVFNTMALDHGQEMELRGYQSAIQPTNIGNELTDEAVEHLMQTTEANYGLAQEYFRLKAKMLGMDKIRNCDVYAPVAEAQKKYEFDEARDLTVAAYRNYDPQFGDIIKAFFDERRVDVMPRQGKSGGAFAMGISPVDPPFLLLNFTNNLRDIATIAHEAGHGLHFVLSQKQNSLNYHAPLPLAETASVFGEMLLTRMLLDTETDPEVRKSLLCAKIEDIIATTFRQTVLTRFELRLHQERQQGLLSNERISQIWLEENSKLFGDAVEMIPAYQWGWSYISHFIHSRFYCYSYTFAELLVLALYQQYRETGDAFKPGYRALLESGGALSPADTAKLAGIDIESSGFWQKGHDFLEGLIEELKAMVS</sequence>
<dbReference type="KEGG" id="glo:Glov_1993"/>
<dbReference type="Gene3D" id="1.20.140.70">
    <property type="entry name" value="Oligopeptidase f, N-terminal domain"/>
    <property type="match status" value="1"/>
</dbReference>
<evidence type="ECO:0000256" key="4">
    <source>
        <dbReference type="ARBA" id="ARBA00022833"/>
    </source>
</evidence>